<dbReference type="EMBL" id="GDID01003386">
    <property type="protein sequence ID" value="JAP93220.1"/>
    <property type="molecule type" value="Transcribed_RNA"/>
</dbReference>
<name>A0A146K8R9_9EUKA</name>
<dbReference type="Gene3D" id="3.30.450.30">
    <property type="entry name" value="Dynein light chain 2a, cytoplasmic"/>
    <property type="match status" value="1"/>
</dbReference>
<dbReference type="InterPro" id="IPR004942">
    <property type="entry name" value="Roadblock/LAMTOR2_dom"/>
</dbReference>
<dbReference type="SMART" id="SM00960">
    <property type="entry name" value="Robl_LC7"/>
    <property type="match status" value="1"/>
</dbReference>
<gene>
    <name evidence="3" type="ORF">TPC1_14583</name>
</gene>
<organism evidence="3">
    <name type="scientific">Trepomonas sp. PC1</name>
    <dbReference type="NCBI Taxonomy" id="1076344"/>
    <lineage>
        <taxon>Eukaryota</taxon>
        <taxon>Metamonada</taxon>
        <taxon>Diplomonadida</taxon>
        <taxon>Hexamitidae</taxon>
        <taxon>Hexamitinae</taxon>
        <taxon>Trepomonas</taxon>
    </lineage>
</organism>
<dbReference type="Pfam" id="PF03259">
    <property type="entry name" value="Robl_LC7"/>
    <property type="match status" value="1"/>
</dbReference>
<proteinExistence type="inferred from homology"/>
<dbReference type="SUPFAM" id="SSF103196">
    <property type="entry name" value="Roadblock/LC7 domain"/>
    <property type="match status" value="1"/>
</dbReference>
<protein>
    <submittedName>
        <fullName evidence="3">Dynein light chain</fullName>
    </submittedName>
</protein>
<comment type="similarity">
    <text evidence="1">Belongs to the GAMAD family.</text>
</comment>
<sequence>LVIVFDSDVDEYLKAITQCKGVDKIIIMSGDGFPIKSSTTEDISNYTYTFWHLSKKVQQLIKTIEYADEVRLVRLRSKKNEILMAIDNQYIMLIIQNPKVE</sequence>
<dbReference type="PANTHER" id="PTHR10779">
    <property type="entry name" value="DYNEIN LIGHT CHAIN ROADBLOCK"/>
    <property type="match status" value="1"/>
</dbReference>
<accession>A0A146K8R9</accession>
<dbReference type="AlphaFoldDB" id="A0A146K8R9"/>
<evidence type="ECO:0000259" key="2">
    <source>
        <dbReference type="SMART" id="SM00960"/>
    </source>
</evidence>
<evidence type="ECO:0000313" key="3">
    <source>
        <dbReference type="EMBL" id="JAP93220.1"/>
    </source>
</evidence>
<feature type="domain" description="Roadblock/LAMTOR2" evidence="2">
    <location>
        <begin position="9"/>
        <end position="96"/>
    </location>
</feature>
<evidence type="ECO:0000256" key="1">
    <source>
        <dbReference type="ARBA" id="ARBA00007191"/>
    </source>
</evidence>
<feature type="non-terminal residue" evidence="3">
    <location>
        <position position="1"/>
    </location>
</feature>
<reference evidence="3" key="1">
    <citation type="submission" date="2015-07" db="EMBL/GenBank/DDBJ databases">
        <title>Adaptation to a free-living lifestyle via gene acquisitions in the diplomonad Trepomonas sp. PC1.</title>
        <authorList>
            <person name="Xu F."/>
            <person name="Jerlstrom-Hultqvist J."/>
            <person name="Kolisko M."/>
            <person name="Simpson A.G.B."/>
            <person name="Roger A.J."/>
            <person name="Svard S.G."/>
            <person name="Andersson J.O."/>
        </authorList>
    </citation>
    <scope>NUCLEOTIDE SEQUENCE</scope>
    <source>
        <strain evidence="3">PC1</strain>
    </source>
</reference>